<dbReference type="EMBL" id="UGYV01000001">
    <property type="protein sequence ID" value="SUI83261.1"/>
    <property type="molecule type" value="Genomic_DNA"/>
</dbReference>
<dbReference type="Pfam" id="PF14350">
    <property type="entry name" value="Beta_protein"/>
    <property type="match status" value="1"/>
</dbReference>
<organism evidence="1 2">
    <name type="scientific">Shewanella morhuae</name>
    <dbReference type="NCBI Taxonomy" id="365591"/>
    <lineage>
        <taxon>Bacteria</taxon>
        <taxon>Pseudomonadati</taxon>
        <taxon>Pseudomonadota</taxon>
        <taxon>Gammaproteobacteria</taxon>
        <taxon>Alteromonadales</taxon>
        <taxon>Shewanellaceae</taxon>
        <taxon>Shewanella</taxon>
    </lineage>
</organism>
<dbReference type="AlphaFoldDB" id="A0A380ALX5"/>
<name>A0A380ALX5_9GAMM</name>
<evidence type="ECO:0000313" key="1">
    <source>
        <dbReference type="EMBL" id="SUI83261.1"/>
    </source>
</evidence>
<dbReference type="InterPro" id="IPR025683">
    <property type="entry name" value="Protein_beta"/>
</dbReference>
<proteinExistence type="predicted"/>
<reference evidence="1 2" key="1">
    <citation type="submission" date="2018-06" db="EMBL/GenBank/DDBJ databases">
        <authorList>
            <consortium name="Pathogen Informatics"/>
            <person name="Doyle S."/>
        </authorList>
    </citation>
    <scope>NUCLEOTIDE SEQUENCE [LARGE SCALE GENOMIC DNA]</scope>
    <source>
        <strain evidence="1 2">NCTC10736</strain>
    </source>
</reference>
<gene>
    <name evidence="1" type="ORF">NCTC10736_02606</name>
</gene>
<protein>
    <submittedName>
        <fullName evidence="1">Uncharacterized protein</fullName>
    </submittedName>
</protein>
<dbReference type="RefSeq" id="WP_115406426.1">
    <property type="nucleotide sequence ID" value="NZ_UGYV01000001.1"/>
</dbReference>
<dbReference type="Proteomes" id="UP000255061">
    <property type="component" value="Unassembled WGS sequence"/>
</dbReference>
<accession>A0A380ALX5</accession>
<evidence type="ECO:0000313" key="2">
    <source>
        <dbReference type="Proteomes" id="UP000255061"/>
    </source>
</evidence>
<sequence length="48" mass="5515">MTPKYVPILKAKKGEFDAYKNLPHTVQLNTLPVFELPTLTNKMFEVAH</sequence>